<keyword evidence="2" id="KW-0231">Viral genome packaging</keyword>
<dbReference type="PANTHER" id="PTHR41328">
    <property type="entry name" value="TERMINASE SMALL SUBUNIT-RELATED"/>
    <property type="match status" value="1"/>
</dbReference>
<dbReference type="InterPro" id="IPR005335">
    <property type="entry name" value="Terminase_ssu"/>
</dbReference>
<evidence type="ECO:0000256" key="1">
    <source>
        <dbReference type="ARBA" id="ARBA00022612"/>
    </source>
</evidence>
<dbReference type="InterPro" id="IPR052404">
    <property type="entry name" value="SPP1-like_terminase"/>
</dbReference>
<dbReference type="PATRIC" id="fig|13690.10.peg.3768"/>
<dbReference type="Gene3D" id="1.10.10.1400">
    <property type="entry name" value="Terminase, small subunit, N-terminal DNA-binding domain, HTH motif"/>
    <property type="match status" value="1"/>
</dbReference>
<dbReference type="InterPro" id="IPR038713">
    <property type="entry name" value="Terminase_Gp1_N_sf"/>
</dbReference>
<name>A0A084EGT9_SPHYA</name>
<dbReference type="AlphaFoldDB" id="A0A084EGT9"/>
<evidence type="ECO:0000313" key="3">
    <source>
        <dbReference type="EMBL" id="KEZ17181.1"/>
    </source>
</evidence>
<gene>
    <name evidence="3" type="ORF">CP98_03679</name>
</gene>
<dbReference type="Proteomes" id="UP000028534">
    <property type="component" value="Unassembled WGS sequence"/>
</dbReference>
<dbReference type="eggNOG" id="COG3728">
    <property type="taxonomic scope" value="Bacteria"/>
</dbReference>
<proteinExistence type="predicted"/>
<sequence length="164" mass="17881">MTPKQQRFVDEYLIDLNATQAAIRAGYSAKTANEQGARLLANVSVRNAVSEAKAKRSKETGIDAAWVLSRLAAEAFADLADLYDENGRVKPVKDWPLVWRQGLVAGIEVETIGEGAGHVTKVKISDRIKRVELIGKHVDVQAFKEKLEVAAAMTLVIDPKDAAL</sequence>
<dbReference type="PANTHER" id="PTHR41328:SF2">
    <property type="entry name" value="TERMINASE SMALL SUBUNIT"/>
    <property type="match status" value="1"/>
</dbReference>
<dbReference type="RefSeq" id="WP_037521411.1">
    <property type="nucleotide sequence ID" value="NZ_JGVR01000024.1"/>
</dbReference>
<evidence type="ECO:0000256" key="2">
    <source>
        <dbReference type="ARBA" id="ARBA00023219"/>
    </source>
</evidence>
<comment type="caution">
    <text evidence="3">The sequence shown here is derived from an EMBL/GenBank/DDBJ whole genome shotgun (WGS) entry which is preliminary data.</text>
</comment>
<accession>A0A084EGT9</accession>
<dbReference type="Pfam" id="PF03592">
    <property type="entry name" value="Terminase_2"/>
    <property type="match status" value="1"/>
</dbReference>
<organism evidence="3 4">
    <name type="scientific">Sphingobium yanoikuyae</name>
    <name type="common">Sphingomonas yanoikuyae</name>
    <dbReference type="NCBI Taxonomy" id="13690"/>
    <lineage>
        <taxon>Bacteria</taxon>
        <taxon>Pseudomonadati</taxon>
        <taxon>Pseudomonadota</taxon>
        <taxon>Alphaproteobacteria</taxon>
        <taxon>Sphingomonadales</taxon>
        <taxon>Sphingomonadaceae</taxon>
        <taxon>Sphingobium</taxon>
    </lineage>
</organism>
<dbReference type="EMBL" id="JGVR01000024">
    <property type="protein sequence ID" value="KEZ17181.1"/>
    <property type="molecule type" value="Genomic_DNA"/>
</dbReference>
<dbReference type="GO" id="GO:0051276">
    <property type="term" value="P:chromosome organization"/>
    <property type="evidence" value="ECO:0007669"/>
    <property type="project" value="InterPro"/>
</dbReference>
<keyword evidence="1" id="KW-1188">Viral release from host cell</keyword>
<reference evidence="3 4" key="1">
    <citation type="submission" date="2014-03" db="EMBL/GenBank/DDBJ databases">
        <title>Genome sequence of Sphingobium yanoikuyae B1.</title>
        <authorList>
            <person name="Gan H.M."/>
            <person name="Gan H.Y."/>
            <person name="Savka M.A."/>
        </authorList>
    </citation>
    <scope>NUCLEOTIDE SEQUENCE [LARGE SCALE GENOMIC DNA]</scope>
    <source>
        <strain evidence="3 4">B1</strain>
    </source>
</reference>
<evidence type="ECO:0000313" key="4">
    <source>
        <dbReference type="Proteomes" id="UP000028534"/>
    </source>
</evidence>
<protein>
    <submittedName>
        <fullName evidence="3">Terminase small subunit</fullName>
    </submittedName>
</protein>